<dbReference type="InterPro" id="IPR024185">
    <property type="entry name" value="FTHF_cligase-like_sf"/>
</dbReference>
<organism evidence="6 7">
    <name type="scientific">Enterocloster clostridioformis</name>
    <dbReference type="NCBI Taxonomy" id="1531"/>
    <lineage>
        <taxon>Bacteria</taxon>
        <taxon>Bacillati</taxon>
        <taxon>Bacillota</taxon>
        <taxon>Clostridia</taxon>
        <taxon>Lachnospirales</taxon>
        <taxon>Lachnospiraceae</taxon>
        <taxon>Enterocloster</taxon>
    </lineage>
</organism>
<keyword evidence="5" id="KW-0479">Metal-binding</keyword>
<dbReference type="SUPFAM" id="SSF100950">
    <property type="entry name" value="NagB/RpiA/CoA transferase-like"/>
    <property type="match status" value="1"/>
</dbReference>
<reference evidence="6 7" key="1">
    <citation type="submission" date="2018-06" db="EMBL/GenBank/DDBJ databases">
        <authorList>
            <consortium name="Pathogen Informatics"/>
            <person name="Doyle S."/>
        </authorList>
    </citation>
    <scope>NUCLEOTIDE SEQUENCE [LARGE SCALE GENOMIC DNA]</scope>
    <source>
        <strain evidence="6 7">NCTC11224</strain>
    </source>
</reference>
<dbReference type="InterPro" id="IPR037171">
    <property type="entry name" value="NagB/RpiA_transferase-like"/>
</dbReference>
<feature type="binding site" evidence="4">
    <location>
        <begin position="126"/>
        <end position="134"/>
    </location>
    <ligand>
        <name>ATP</name>
        <dbReference type="ChEBI" id="CHEBI:30616"/>
    </ligand>
</feature>
<evidence type="ECO:0000313" key="6">
    <source>
        <dbReference type="EMBL" id="SQB10455.1"/>
    </source>
</evidence>
<feature type="binding site" evidence="4">
    <location>
        <position position="44"/>
    </location>
    <ligand>
        <name>substrate</name>
    </ligand>
</feature>
<keyword evidence="6" id="KW-0436">Ligase</keyword>
<proteinExistence type="inferred from homology"/>
<protein>
    <recommendedName>
        <fullName evidence="5">5-formyltetrahydrofolate cyclo-ligase</fullName>
        <ecNumber evidence="5">6.3.3.2</ecNumber>
    </recommendedName>
</protein>
<dbReference type="EMBL" id="UAVW01000004">
    <property type="protein sequence ID" value="SQB10455.1"/>
    <property type="molecule type" value="Genomic_DNA"/>
</dbReference>
<evidence type="ECO:0000313" key="7">
    <source>
        <dbReference type="Proteomes" id="UP000251853"/>
    </source>
</evidence>
<feature type="binding site" evidence="4">
    <location>
        <position position="49"/>
    </location>
    <ligand>
        <name>substrate</name>
    </ligand>
</feature>
<dbReference type="GO" id="GO:0005524">
    <property type="term" value="F:ATP binding"/>
    <property type="evidence" value="ECO:0007669"/>
    <property type="project" value="UniProtKB-KW"/>
</dbReference>
<dbReference type="EC" id="6.3.3.2" evidence="5"/>
<keyword evidence="5" id="KW-0460">Magnesium</keyword>
<evidence type="ECO:0000256" key="3">
    <source>
        <dbReference type="ARBA" id="ARBA00022840"/>
    </source>
</evidence>
<comment type="similarity">
    <text evidence="1 5">Belongs to the 5-formyltetrahydrofolate cyclo-ligase family.</text>
</comment>
<dbReference type="Gene3D" id="3.40.50.10420">
    <property type="entry name" value="NagB/RpiA/CoA transferase-like"/>
    <property type="match status" value="1"/>
</dbReference>
<name>A0A2X2UEQ9_9FIRM</name>
<dbReference type="AlphaFoldDB" id="A0A2X2UEQ9"/>
<accession>A0A2X2UEQ9</accession>
<evidence type="ECO:0000256" key="4">
    <source>
        <dbReference type="PIRSR" id="PIRSR006806-1"/>
    </source>
</evidence>
<comment type="cofactor">
    <cofactor evidence="5">
        <name>Mg(2+)</name>
        <dbReference type="ChEBI" id="CHEBI:18420"/>
    </cofactor>
</comment>
<gene>
    <name evidence="6" type="primary">yqgN_1</name>
    <name evidence="6" type="ORF">NCTC11224_01777</name>
</gene>
<dbReference type="PIRSF" id="PIRSF006806">
    <property type="entry name" value="FTHF_cligase"/>
    <property type="match status" value="1"/>
</dbReference>
<dbReference type="PANTHER" id="PTHR23407">
    <property type="entry name" value="ATPASE INHIBITOR/5-FORMYLTETRAHYDROFOLATE CYCLO-LIGASE"/>
    <property type="match status" value="1"/>
</dbReference>
<evidence type="ECO:0000256" key="2">
    <source>
        <dbReference type="ARBA" id="ARBA00022741"/>
    </source>
</evidence>
<dbReference type="Proteomes" id="UP000251853">
    <property type="component" value="Unassembled WGS sequence"/>
</dbReference>
<dbReference type="GO" id="GO:0035999">
    <property type="term" value="P:tetrahydrofolate interconversion"/>
    <property type="evidence" value="ECO:0007669"/>
    <property type="project" value="TreeGrafter"/>
</dbReference>
<evidence type="ECO:0000256" key="5">
    <source>
        <dbReference type="RuleBase" id="RU361279"/>
    </source>
</evidence>
<keyword evidence="3 4" id="KW-0067">ATP-binding</keyword>
<dbReference type="GO" id="GO:0046872">
    <property type="term" value="F:metal ion binding"/>
    <property type="evidence" value="ECO:0007669"/>
    <property type="project" value="UniProtKB-KW"/>
</dbReference>
<dbReference type="Pfam" id="PF01812">
    <property type="entry name" value="5-FTHF_cyc-lig"/>
    <property type="match status" value="1"/>
</dbReference>
<dbReference type="GO" id="GO:0030272">
    <property type="term" value="F:5-formyltetrahydrofolate cyclo-ligase activity"/>
    <property type="evidence" value="ECO:0007669"/>
    <property type="project" value="UniProtKB-EC"/>
</dbReference>
<keyword evidence="7" id="KW-1185">Reference proteome</keyword>
<dbReference type="InterPro" id="IPR002698">
    <property type="entry name" value="FTHF_cligase"/>
</dbReference>
<keyword evidence="2 4" id="KW-0547">Nucleotide-binding</keyword>
<dbReference type="NCBIfam" id="TIGR02727">
    <property type="entry name" value="MTHFS_bact"/>
    <property type="match status" value="1"/>
</dbReference>
<dbReference type="GO" id="GO:0009396">
    <property type="term" value="P:folic acid-containing compound biosynthetic process"/>
    <property type="evidence" value="ECO:0007669"/>
    <property type="project" value="TreeGrafter"/>
</dbReference>
<comment type="catalytic activity">
    <reaction evidence="5">
        <text>(6S)-5-formyl-5,6,7,8-tetrahydrofolate + ATP = (6R)-5,10-methenyltetrahydrofolate + ADP + phosphate</text>
        <dbReference type="Rhea" id="RHEA:10488"/>
        <dbReference type="ChEBI" id="CHEBI:30616"/>
        <dbReference type="ChEBI" id="CHEBI:43474"/>
        <dbReference type="ChEBI" id="CHEBI:57455"/>
        <dbReference type="ChEBI" id="CHEBI:57457"/>
        <dbReference type="ChEBI" id="CHEBI:456216"/>
        <dbReference type="EC" id="6.3.3.2"/>
    </reaction>
</comment>
<evidence type="ECO:0000256" key="1">
    <source>
        <dbReference type="ARBA" id="ARBA00010638"/>
    </source>
</evidence>
<dbReference type="PANTHER" id="PTHR23407:SF1">
    <property type="entry name" value="5-FORMYLTETRAHYDROFOLATE CYCLO-LIGASE"/>
    <property type="match status" value="1"/>
</dbReference>
<sequence>MRRETKEAVAALDEGYTKEADLQIFRHVTGLTEYEQAETLFCFVGTSGEINTAPILEEALRQGKRVGVPKCTARGIMEVREIRSLRDLEAGKYGILEPGAHAPVIQPEEINLAIVPCMSCSYDGRRLGYGGGYYDRYLGGTRAVKAVICRERIMRADIPMEPHDQMMDIVISENGVRRLGSQ</sequence>